<dbReference type="Gene3D" id="3.40.50.150">
    <property type="entry name" value="Vaccinia Virus protein VP39"/>
    <property type="match status" value="1"/>
</dbReference>
<feature type="binding site" evidence="6">
    <location>
        <begin position="35"/>
        <end position="37"/>
    </location>
    <ligand>
        <name>S-adenosyl-L-methionine</name>
        <dbReference type="ChEBI" id="CHEBI:59789"/>
    </ligand>
</feature>
<dbReference type="EC" id="2.1.1.199" evidence="6"/>
<dbReference type="HAMAP" id="MF_01007">
    <property type="entry name" value="16SrRNA_methyltr_H"/>
    <property type="match status" value="1"/>
</dbReference>
<comment type="similarity">
    <text evidence="1 6">Belongs to the methyltransferase superfamily. RsmH family.</text>
</comment>
<keyword evidence="2 6" id="KW-0698">rRNA processing</keyword>
<feature type="binding site" evidence="6">
    <location>
        <position position="82"/>
    </location>
    <ligand>
        <name>S-adenosyl-L-methionine</name>
        <dbReference type="ChEBI" id="CHEBI:59789"/>
    </ligand>
</feature>
<evidence type="ECO:0000256" key="4">
    <source>
        <dbReference type="ARBA" id="ARBA00022679"/>
    </source>
</evidence>
<dbReference type="Pfam" id="PF01795">
    <property type="entry name" value="Methyltransf_5"/>
    <property type="match status" value="1"/>
</dbReference>
<dbReference type="InterPro" id="IPR029063">
    <property type="entry name" value="SAM-dependent_MTases_sf"/>
</dbReference>
<keyword evidence="4 6" id="KW-0808">Transferase</keyword>
<dbReference type="SUPFAM" id="SSF53335">
    <property type="entry name" value="S-adenosyl-L-methionine-dependent methyltransferases"/>
    <property type="match status" value="1"/>
</dbReference>
<dbReference type="GO" id="GO:0070475">
    <property type="term" value="P:rRNA base methylation"/>
    <property type="evidence" value="ECO:0007669"/>
    <property type="project" value="UniProtKB-UniRule"/>
</dbReference>
<accession>A0A7C4ARL2</accession>
<organism evidence="7">
    <name type="scientific">Desulfomonile tiedjei</name>
    <dbReference type="NCBI Taxonomy" id="2358"/>
    <lineage>
        <taxon>Bacteria</taxon>
        <taxon>Pseudomonadati</taxon>
        <taxon>Thermodesulfobacteriota</taxon>
        <taxon>Desulfomonilia</taxon>
        <taxon>Desulfomonilales</taxon>
        <taxon>Desulfomonilaceae</taxon>
        <taxon>Desulfomonile</taxon>
    </lineage>
</organism>
<dbReference type="EMBL" id="DTGT01000159">
    <property type="protein sequence ID" value="HGH60662.1"/>
    <property type="molecule type" value="Genomic_DNA"/>
</dbReference>
<evidence type="ECO:0000256" key="1">
    <source>
        <dbReference type="ARBA" id="ARBA00010396"/>
    </source>
</evidence>
<name>A0A7C4ARL2_9BACT</name>
<dbReference type="NCBIfam" id="TIGR00006">
    <property type="entry name" value="16S rRNA (cytosine(1402)-N(4))-methyltransferase RsmH"/>
    <property type="match status" value="1"/>
</dbReference>
<evidence type="ECO:0000256" key="5">
    <source>
        <dbReference type="ARBA" id="ARBA00022691"/>
    </source>
</evidence>
<dbReference type="PANTHER" id="PTHR11265">
    <property type="entry name" value="S-ADENOSYL-METHYLTRANSFERASE MRAW"/>
    <property type="match status" value="1"/>
</dbReference>
<dbReference type="AlphaFoldDB" id="A0A7C4ARL2"/>
<keyword evidence="5 6" id="KW-0949">S-adenosyl-L-methionine</keyword>
<dbReference type="PIRSF" id="PIRSF004486">
    <property type="entry name" value="MraW"/>
    <property type="match status" value="1"/>
</dbReference>
<feature type="binding site" evidence="6">
    <location>
        <position position="103"/>
    </location>
    <ligand>
        <name>S-adenosyl-L-methionine</name>
        <dbReference type="ChEBI" id="CHEBI:59789"/>
    </ligand>
</feature>
<dbReference type="GO" id="GO:0005737">
    <property type="term" value="C:cytoplasm"/>
    <property type="evidence" value="ECO:0007669"/>
    <property type="project" value="UniProtKB-SubCell"/>
</dbReference>
<comment type="catalytic activity">
    <reaction evidence="6">
        <text>cytidine(1402) in 16S rRNA + S-adenosyl-L-methionine = N(4)-methylcytidine(1402) in 16S rRNA + S-adenosyl-L-homocysteine + H(+)</text>
        <dbReference type="Rhea" id="RHEA:42928"/>
        <dbReference type="Rhea" id="RHEA-COMP:10286"/>
        <dbReference type="Rhea" id="RHEA-COMP:10287"/>
        <dbReference type="ChEBI" id="CHEBI:15378"/>
        <dbReference type="ChEBI" id="CHEBI:57856"/>
        <dbReference type="ChEBI" id="CHEBI:59789"/>
        <dbReference type="ChEBI" id="CHEBI:74506"/>
        <dbReference type="ChEBI" id="CHEBI:82748"/>
        <dbReference type="EC" id="2.1.1.199"/>
    </reaction>
</comment>
<comment type="function">
    <text evidence="6">Specifically methylates the N4 position of cytidine in position 1402 (C1402) of 16S rRNA.</text>
</comment>
<dbReference type="PANTHER" id="PTHR11265:SF0">
    <property type="entry name" value="12S RRNA N4-METHYLCYTIDINE METHYLTRANSFERASE"/>
    <property type="match status" value="1"/>
</dbReference>
<proteinExistence type="inferred from homology"/>
<evidence type="ECO:0000256" key="2">
    <source>
        <dbReference type="ARBA" id="ARBA00022552"/>
    </source>
</evidence>
<sequence>MEGRPAHIPVLCEEMIQALSPRSGGVYLDGTLGAGGYAEALLEASGPDGRVIGLDLDADAVERARQRLARYGERVILVHAGFHEAGEVLGRRGIGALDAAVLDLGLSSDQLADSKRGFSFMRPGPLDMRFDASGGPTALELLRSFSARQLEEILATYGEERYCKKLARAISRAAAGGELETTEDLARVIEKTVRGRRGRIHPATRVFQALRIVVNREIENLRRALVEIPRLLAVGARFCVVSYHSLEDREVKASFRELVRRGDDWRLVTPKPIRPSAEEIARNPRARSARMRVIERAASVEKTEGMRR</sequence>
<dbReference type="GO" id="GO:0071424">
    <property type="term" value="F:rRNA (cytosine-N4-)-methyltransferase activity"/>
    <property type="evidence" value="ECO:0007669"/>
    <property type="project" value="UniProtKB-UniRule"/>
</dbReference>
<protein>
    <recommendedName>
        <fullName evidence="6">Ribosomal RNA small subunit methyltransferase H</fullName>
        <ecNumber evidence="6">2.1.1.199</ecNumber>
    </recommendedName>
    <alternativeName>
        <fullName evidence="6">16S rRNA m(4)C1402 methyltransferase</fullName>
    </alternativeName>
    <alternativeName>
        <fullName evidence="6">rRNA (cytosine-N(4)-)-methyltransferase RsmH</fullName>
    </alternativeName>
</protein>
<keyword evidence="3 6" id="KW-0489">Methyltransferase</keyword>
<comment type="caution">
    <text evidence="7">The sequence shown here is derived from an EMBL/GenBank/DDBJ whole genome shotgun (WGS) entry which is preliminary data.</text>
</comment>
<evidence type="ECO:0000313" key="7">
    <source>
        <dbReference type="EMBL" id="HGH60662.1"/>
    </source>
</evidence>
<dbReference type="InterPro" id="IPR023397">
    <property type="entry name" value="SAM-dep_MeTrfase_MraW_recog"/>
</dbReference>
<dbReference type="Gene3D" id="1.10.150.170">
    <property type="entry name" value="Putative methyltransferase TM0872, insert domain"/>
    <property type="match status" value="1"/>
</dbReference>
<dbReference type="CDD" id="cd02440">
    <property type="entry name" value="AdoMet_MTases"/>
    <property type="match status" value="1"/>
</dbReference>
<dbReference type="SUPFAM" id="SSF81799">
    <property type="entry name" value="Putative methyltransferase TM0872, insert domain"/>
    <property type="match status" value="1"/>
</dbReference>
<reference evidence="7" key="1">
    <citation type="journal article" date="2020" name="mSystems">
        <title>Genome- and Community-Level Interaction Insights into Carbon Utilization and Element Cycling Functions of Hydrothermarchaeota in Hydrothermal Sediment.</title>
        <authorList>
            <person name="Zhou Z."/>
            <person name="Liu Y."/>
            <person name="Xu W."/>
            <person name="Pan J."/>
            <person name="Luo Z.H."/>
            <person name="Li M."/>
        </authorList>
    </citation>
    <scope>NUCLEOTIDE SEQUENCE [LARGE SCALE GENOMIC DNA]</scope>
    <source>
        <strain evidence="7">SpSt-769</strain>
    </source>
</reference>
<evidence type="ECO:0000256" key="6">
    <source>
        <dbReference type="HAMAP-Rule" id="MF_01007"/>
    </source>
</evidence>
<feature type="binding site" evidence="6">
    <location>
        <position position="110"/>
    </location>
    <ligand>
        <name>S-adenosyl-L-methionine</name>
        <dbReference type="ChEBI" id="CHEBI:59789"/>
    </ligand>
</feature>
<gene>
    <name evidence="6 7" type="primary">rsmH</name>
    <name evidence="7" type="ORF">ENV54_05115</name>
</gene>
<evidence type="ECO:0000256" key="3">
    <source>
        <dbReference type="ARBA" id="ARBA00022603"/>
    </source>
</evidence>
<comment type="subcellular location">
    <subcellularLocation>
        <location evidence="6">Cytoplasm</location>
    </subcellularLocation>
</comment>
<feature type="binding site" evidence="6">
    <location>
        <position position="55"/>
    </location>
    <ligand>
        <name>S-adenosyl-L-methionine</name>
        <dbReference type="ChEBI" id="CHEBI:59789"/>
    </ligand>
</feature>
<dbReference type="InterPro" id="IPR002903">
    <property type="entry name" value="RsmH"/>
</dbReference>
<keyword evidence="6" id="KW-0963">Cytoplasm</keyword>